<feature type="region of interest" description="Disordered" evidence="1">
    <location>
        <begin position="143"/>
        <end position="163"/>
    </location>
</feature>
<feature type="transmembrane region" description="Helical" evidence="2">
    <location>
        <begin position="175"/>
        <end position="197"/>
    </location>
</feature>
<evidence type="ECO:0000313" key="4">
    <source>
        <dbReference type="WBParaSite" id="maker-unitig_2812-snap-gene-0.1-mRNA-1"/>
    </source>
</evidence>
<dbReference type="WBParaSite" id="maker-unitig_2812-snap-gene-0.1-mRNA-1">
    <property type="protein sequence ID" value="maker-unitig_2812-snap-gene-0.1-mRNA-1"/>
    <property type="gene ID" value="maker-unitig_2812-snap-gene-0.1"/>
</dbReference>
<keyword evidence="3" id="KW-1185">Reference proteome</keyword>
<organism evidence="3 4">
    <name type="scientific">Macrostomum lignano</name>
    <dbReference type="NCBI Taxonomy" id="282301"/>
    <lineage>
        <taxon>Eukaryota</taxon>
        <taxon>Metazoa</taxon>
        <taxon>Spiralia</taxon>
        <taxon>Lophotrochozoa</taxon>
        <taxon>Platyhelminthes</taxon>
        <taxon>Rhabditophora</taxon>
        <taxon>Macrostomorpha</taxon>
        <taxon>Macrostomida</taxon>
        <taxon>Macrostomidae</taxon>
        <taxon>Macrostomum</taxon>
    </lineage>
</organism>
<evidence type="ECO:0000256" key="2">
    <source>
        <dbReference type="SAM" id="Phobius"/>
    </source>
</evidence>
<keyword evidence="2" id="KW-0472">Membrane</keyword>
<sequence>LRGTAPNLERYFCFKCAQLFAEPPCQTADGQRVCAECCCAAGILVAMRKDRALWRDLRPLLWVRCPGNGCQAVHLLAEIDQAGGLAACPACRFPPAHRQCQGIKPIDLEFFGLQKQQTRKSGSSKWAGRMRWRRSCLWISTKEDRQSQQKRASKSMKEQRSADEQLKSRSLVSDVLLPLAGLLLLLVGLYCSLYYYIDRQGSSAKGASSTSQQ</sequence>
<protein>
    <submittedName>
        <fullName evidence="4">RING-type domain-containing protein</fullName>
    </submittedName>
</protein>
<keyword evidence="2" id="KW-0812">Transmembrane</keyword>
<accession>A0A1I8FBF0</accession>
<dbReference type="AlphaFoldDB" id="A0A1I8FBF0"/>
<dbReference type="Proteomes" id="UP000095280">
    <property type="component" value="Unplaced"/>
</dbReference>
<evidence type="ECO:0000256" key="1">
    <source>
        <dbReference type="SAM" id="MobiDB-lite"/>
    </source>
</evidence>
<proteinExistence type="predicted"/>
<keyword evidence="2" id="KW-1133">Transmembrane helix</keyword>
<name>A0A1I8FBF0_9PLAT</name>
<evidence type="ECO:0000313" key="3">
    <source>
        <dbReference type="Proteomes" id="UP000095280"/>
    </source>
</evidence>
<reference evidence="4" key="1">
    <citation type="submission" date="2016-11" db="UniProtKB">
        <authorList>
            <consortium name="WormBaseParasite"/>
        </authorList>
    </citation>
    <scope>IDENTIFICATION</scope>
</reference>